<keyword evidence="1" id="KW-0812">Transmembrane</keyword>
<dbReference type="Proteomes" id="UP000694920">
    <property type="component" value="Unplaced"/>
</dbReference>
<keyword evidence="1" id="KW-0472">Membrane</keyword>
<evidence type="ECO:0000313" key="2">
    <source>
        <dbReference type="Proteomes" id="UP000694920"/>
    </source>
</evidence>
<evidence type="ECO:0000313" key="3">
    <source>
        <dbReference type="RefSeq" id="XP_015608877.1"/>
    </source>
</evidence>
<dbReference type="KEGG" id="ccin:107274342"/>
<reference evidence="3" key="1">
    <citation type="submission" date="2025-08" db="UniProtKB">
        <authorList>
            <consortium name="RefSeq"/>
        </authorList>
    </citation>
    <scope>IDENTIFICATION</scope>
</reference>
<feature type="transmembrane region" description="Helical" evidence="1">
    <location>
        <begin position="128"/>
        <end position="156"/>
    </location>
</feature>
<keyword evidence="1" id="KW-1133">Transmembrane helix</keyword>
<sequence>MIHPATVLAHLVKLGVSASCLKQLPGGFSVYGSYQAWAVKAFQILLFHSLLGVLRFGTPDSNKFLRSLYTWFTTIANVIPFIFFTTEILHECGVSKEVRLILLTLGCLPTIYELALKERACPYWMDIVVSLQLLALTFASVQSGLFGVISLTASYAFTHYFLEDFCDKYDVPYMDLLQYNLCFLEIFAMLILKEL</sequence>
<proteinExistence type="predicted"/>
<feature type="transmembrane region" description="Helical" evidence="1">
    <location>
        <begin position="68"/>
        <end position="86"/>
    </location>
</feature>
<name>A0AAJ7CG14_CEPCN</name>
<keyword evidence="2" id="KW-1185">Reference proteome</keyword>
<protein>
    <submittedName>
        <fullName evidence="3">Uncharacterized protein LOC107274342</fullName>
    </submittedName>
</protein>
<organism evidence="2 3">
    <name type="scientific">Cephus cinctus</name>
    <name type="common">Wheat stem sawfly</name>
    <dbReference type="NCBI Taxonomy" id="211228"/>
    <lineage>
        <taxon>Eukaryota</taxon>
        <taxon>Metazoa</taxon>
        <taxon>Ecdysozoa</taxon>
        <taxon>Arthropoda</taxon>
        <taxon>Hexapoda</taxon>
        <taxon>Insecta</taxon>
        <taxon>Pterygota</taxon>
        <taxon>Neoptera</taxon>
        <taxon>Endopterygota</taxon>
        <taxon>Hymenoptera</taxon>
        <taxon>Cephoidea</taxon>
        <taxon>Cephidae</taxon>
        <taxon>Cephus</taxon>
    </lineage>
</organism>
<dbReference type="RefSeq" id="XP_015608877.1">
    <property type="nucleotide sequence ID" value="XM_015753391.2"/>
</dbReference>
<accession>A0AAJ7CG14</accession>
<evidence type="ECO:0000256" key="1">
    <source>
        <dbReference type="SAM" id="Phobius"/>
    </source>
</evidence>
<feature type="transmembrane region" description="Helical" evidence="1">
    <location>
        <begin position="176"/>
        <end position="192"/>
    </location>
</feature>
<dbReference type="GeneID" id="107274342"/>
<gene>
    <name evidence="3" type="primary">LOC107274342</name>
</gene>
<feature type="transmembrane region" description="Helical" evidence="1">
    <location>
        <begin position="34"/>
        <end position="56"/>
    </location>
</feature>
<dbReference type="AlphaFoldDB" id="A0AAJ7CG14"/>
<feature type="transmembrane region" description="Helical" evidence="1">
    <location>
        <begin position="98"/>
        <end position="116"/>
    </location>
</feature>